<keyword evidence="6" id="KW-0813">Transport</keyword>
<feature type="domain" description="4Fe-4S ferredoxin-type" evidence="7">
    <location>
        <begin position="6"/>
        <end position="39"/>
    </location>
</feature>
<organism evidence="8 11">
    <name type="scientific">Candidatus Segetimicrobium genomatis</name>
    <dbReference type="NCBI Taxonomy" id="2569760"/>
    <lineage>
        <taxon>Bacteria</taxon>
        <taxon>Bacillati</taxon>
        <taxon>Candidatus Sysuimicrobiota</taxon>
        <taxon>Candidatus Sysuimicrobiia</taxon>
        <taxon>Candidatus Sysuimicrobiales</taxon>
        <taxon>Candidatus Segetimicrobiaceae</taxon>
        <taxon>Candidatus Segetimicrobium</taxon>
    </lineage>
</organism>
<proteinExistence type="predicted"/>
<comment type="cofactor">
    <cofactor evidence="6">
        <name>[4Fe-4S] cluster</name>
        <dbReference type="ChEBI" id="CHEBI:49883"/>
    </cofactor>
    <text evidence="6">Binds 2 [4Fe-4S] clusters.</text>
</comment>
<dbReference type="InterPro" id="IPR004017">
    <property type="entry name" value="Cys_rich_dom"/>
</dbReference>
<dbReference type="PIRSF" id="PIRSF000139">
    <property type="entry name" value="Glc_ox_4Fe-4S"/>
    <property type="match status" value="1"/>
</dbReference>
<accession>A0A537L8N4</accession>
<dbReference type="EMBL" id="VBAJ01000268">
    <property type="protein sequence ID" value="TMJ04374.1"/>
    <property type="molecule type" value="Genomic_DNA"/>
</dbReference>
<dbReference type="PROSITE" id="PS51379">
    <property type="entry name" value="4FE4S_FER_2"/>
    <property type="match status" value="1"/>
</dbReference>
<comment type="catalytic activity">
    <reaction evidence="6">
        <text>(R)-lactate + A = pyruvate + AH2</text>
        <dbReference type="Rhea" id="RHEA:15089"/>
        <dbReference type="ChEBI" id="CHEBI:13193"/>
        <dbReference type="ChEBI" id="CHEBI:15361"/>
        <dbReference type="ChEBI" id="CHEBI:16004"/>
        <dbReference type="ChEBI" id="CHEBI:17499"/>
    </reaction>
</comment>
<evidence type="ECO:0000313" key="10">
    <source>
        <dbReference type="Proteomes" id="UP000315217"/>
    </source>
</evidence>
<dbReference type="GO" id="GO:0019154">
    <property type="term" value="F:glycolate dehydrogenase activity"/>
    <property type="evidence" value="ECO:0007669"/>
    <property type="project" value="UniProtKB-EC"/>
</dbReference>
<evidence type="ECO:0000256" key="3">
    <source>
        <dbReference type="ARBA" id="ARBA00022737"/>
    </source>
</evidence>
<keyword evidence="3" id="KW-0677">Repeat</keyword>
<keyword evidence="5 6" id="KW-0411">Iron-sulfur</keyword>
<evidence type="ECO:0000256" key="2">
    <source>
        <dbReference type="ARBA" id="ARBA00022723"/>
    </source>
</evidence>
<evidence type="ECO:0000256" key="5">
    <source>
        <dbReference type="ARBA" id="ARBA00023014"/>
    </source>
</evidence>
<evidence type="ECO:0000256" key="6">
    <source>
        <dbReference type="PIRNR" id="PIRNR000139"/>
    </source>
</evidence>
<dbReference type="Gene3D" id="1.10.1060.10">
    <property type="entry name" value="Alpha-helical ferredoxin"/>
    <property type="match status" value="1"/>
</dbReference>
<keyword evidence="1 6" id="KW-0004">4Fe-4S</keyword>
<name>A0A537L8N4_9BACT</name>
<dbReference type="GO" id="GO:0051539">
    <property type="term" value="F:4 iron, 4 sulfur cluster binding"/>
    <property type="evidence" value="ECO:0007669"/>
    <property type="project" value="UniProtKB-UniRule"/>
</dbReference>
<evidence type="ECO:0000313" key="8">
    <source>
        <dbReference type="EMBL" id="TMJ04374.1"/>
    </source>
</evidence>
<keyword evidence="4 6" id="KW-0408">Iron</keyword>
<dbReference type="Pfam" id="PF02754">
    <property type="entry name" value="CCG"/>
    <property type="match status" value="2"/>
</dbReference>
<dbReference type="InterPro" id="IPR017896">
    <property type="entry name" value="4Fe4S_Fe-S-bd"/>
</dbReference>
<gene>
    <name evidence="9" type="ORF">E6G98_09570</name>
    <name evidence="8" type="ORF">E6G99_10550</name>
</gene>
<dbReference type="PANTHER" id="PTHR32479:SF17">
    <property type="entry name" value="GLYCOLATE OXIDASE IRON-SULFUR SUBUNIT"/>
    <property type="match status" value="1"/>
</dbReference>
<evidence type="ECO:0000256" key="1">
    <source>
        <dbReference type="ARBA" id="ARBA00022485"/>
    </source>
</evidence>
<evidence type="ECO:0000256" key="4">
    <source>
        <dbReference type="ARBA" id="ARBA00023004"/>
    </source>
</evidence>
<comment type="function">
    <text evidence="6">Component of a complex that catalyzes the oxidation of glycolate to glyoxylate.</text>
</comment>
<dbReference type="EMBL" id="VBAI01000159">
    <property type="protein sequence ID" value="TMJ09429.1"/>
    <property type="molecule type" value="Genomic_DNA"/>
</dbReference>
<dbReference type="Proteomes" id="UP000318661">
    <property type="component" value="Unassembled WGS sequence"/>
</dbReference>
<dbReference type="PANTHER" id="PTHR32479">
    <property type="entry name" value="GLYCOLATE OXIDASE IRON-SULFUR SUBUNIT"/>
    <property type="match status" value="1"/>
</dbReference>
<dbReference type="SUPFAM" id="SSF46548">
    <property type="entry name" value="alpha-helical ferredoxin"/>
    <property type="match status" value="1"/>
</dbReference>
<evidence type="ECO:0000313" key="9">
    <source>
        <dbReference type="EMBL" id="TMJ09429.1"/>
    </source>
</evidence>
<keyword evidence="6" id="KW-0249">Electron transport</keyword>
<dbReference type="Proteomes" id="UP000315217">
    <property type="component" value="Unassembled WGS sequence"/>
</dbReference>
<dbReference type="InterPro" id="IPR009051">
    <property type="entry name" value="Helical_ferredxn"/>
</dbReference>
<dbReference type="EC" id="1.1.99.14" evidence="6"/>
<reference evidence="10 11" key="1">
    <citation type="journal article" date="2019" name="Nat. Microbiol.">
        <title>Mediterranean grassland soil C-N compound turnover is dependent on rainfall and depth, and is mediated by genomically divergent microorganisms.</title>
        <authorList>
            <person name="Diamond S."/>
            <person name="Andeer P.F."/>
            <person name="Li Z."/>
            <person name="Crits-Christoph A."/>
            <person name="Burstein D."/>
            <person name="Anantharaman K."/>
            <person name="Lane K.R."/>
            <person name="Thomas B.C."/>
            <person name="Pan C."/>
            <person name="Northen T.R."/>
            <person name="Banfield J.F."/>
        </authorList>
    </citation>
    <scope>NUCLEOTIDE SEQUENCE [LARGE SCALE GENOMIC DNA]</scope>
    <source>
        <strain evidence="9">NP_1</strain>
        <strain evidence="8">NP_2</strain>
    </source>
</reference>
<dbReference type="PROSITE" id="PS00198">
    <property type="entry name" value="4FE4S_FER_1"/>
    <property type="match status" value="1"/>
</dbReference>
<dbReference type="Pfam" id="PF13183">
    <property type="entry name" value="Fer4_8"/>
    <property type="match status" value="1"/>
</dbReference>
<dbReference type="InterPro" id="IPR012257">
    <property type="entry name" value="Glc_ox_4Fe-4S"/>
</dbReference>
<dbReference type="InterPro" id="IPR017900">
    <property type="entry name" value="4Fe4S_Fe_S_CS"/>
</dbReference>
<evidence type="ECO:0000259" key="7">
    <source>
        <dbReference type="PROSITE" id="PS51379"/>
    </source>
</evidence>
<comment type="catalytic activity">
    <reaction evidence="6">
        <text>glycolate + A = glyoxylate + AH2</text>
        <dbReference type="Rhea" id="RHEA:21264"/>
        <dbReference type="ChEBI" id="CHEBI:13193"/>
        <dbReference type="ChEBI" id="CHEBI:17499"/>
        <dbReference type="ChEBI" id="CHEBI:29805"/>
        <dbReference type="ChEBI" id="CHEBI:36655"/>
        <dbReference type="EC" id="1.1.99.14"/>
    </reaction>
</comment>
<protein>
    <recommendedName>
        <fullName evidence="6">Glycolate oxidase iron-sulfur subunit</fullName>
        <ecNumber evidence="6">1.1.99.14</ecNumber>
    </recommendedName>
</protein>
<dbReference type="AlphaFoldDB" id="A0A537L8N4"/>
<keyword evidence="2 6" id="KW-0479">Metal-binding</keyword>
<dbReference type="GO" id="GO:0046872">
    <property type="term" value="F:metal ion binding"/>
    <property type="evidence" value="ECO:0007669"/>
    <property type="project" value="UniProtKB-UniRule"/>
</dbReference>
<evidence type="ECO:0000313" key="11">
    <source>
        <dbReference type="Proteomes" id="UP000318661"/>
    </source>
</evidence>
<comment type="caution">
    <text evidence="8">The sequence shown here is derived from an EMBL/GenBank/DDBJ whole genome shotgun (WGS) entry which is preliminary data.</text>
</comment>
<sequence>MEPQHAGVVLNIPELDQCVHCGLCLNHCPTYRVTHLEPESPRGRIHLVRAVAEGRIEPLDPVRGTPNERFADHIYLCLMCRACETACPSGVQYGRIAEAAREVLGPPGSPLFRRLARLAFTQVFPSPRRLRWIFSALRLYQRSGLQWVIRRVLPRRLREMDALLPAVPSRFFAPGADVMPAIGTRRARVALLSGCVMSTLFGDVNDATIRVLRRNGCEVLVPRGQGCCGALNVHNGETVAARRMARRNVDVFLDAGVDAVIVNAAGCGAAMKEYGHLLRDDPDYAERAGQFAALVKDASEFLAGLGLIPPSGRIEMTVTYQDPCHLAHGQKVRVQPRQLLAAIPGLRLVEMEGADRCCGSAGIYNITHPGMSQELLTEKMAAVGRTGAAAVVAPNPGCMLQLRFGAQRYGPALPVYHLMDLLDRAYGAD</sequence>